<sequence length="138" mass="14798">MFRRALIAVAALGLATASPAHAEGPKPVGQYVDLQPVGLPVVVKGQLVNYVFVYVRVNLTASADVSQVRTKEPFFRDALVRLAHRTPFTRPDDYNRIDERRVAAAMTQAAAAITGPGIVASAAVTSQAPQHRIPNPKS</sequence>
<dbReference type="OrthoDB" id="7172963at2"/>
<feature type="chain" id="PRO_5016431302" evidence="1">
    <location>
        <begin position="23"/>
        <end position="138"/>
    </location>
</feature>
<protein>
    <submittedName>
        <fullName evidence="2">Uncharacterized protein</fullName>
    </submittedName>
</protein>
<evidence type="ECO:0000313" key="2">
    <source>
        <dbReference type="EMBL" id="RAK55249.1"/>
    </source>
</evidence>
<name>A0A328AKV9_9CAUL</name>
<reference evidence="3" key="1">
    <citation type="submission" date="2018-05" db="EMBL/GenBank/DDBJ databases">
        <authorList>
            <person name="Li X."/>
        </authorList>
    </citation>
    <scope>NUCLEOTIDE SEQUENCE [LARGE SCALE GENOMIC DNA]</scope>
    <source>
        <strain evidence="3">LX32</strain>
    </source>
</reference>
<gene>
    <name evidence="2" type="ORF">DJ017_12335</name>
</gene>
<evidence type="ECO:0000313" key="3">
    <source>
        <dbReference type="Proteomes" id="UP000249254"/>
    </source>
</evidence>
<accession>A0A328AKV9</accession>
<dbReference type="EMBL" id="QFYQ01000001">
    <property type="protein sequence ID" value="RAK55249.1"/>
    <property type="molecule type" value="Genomic_DNA"/>
</dbReference>
<evidence type="ECO:0000256" key="1">
    <source>
        <dbReference type="SAM" id="SignalP"/>
    </source>
</evidence>
<dbReference type="AlphaFoldDB" id="A0A328AKV9"/>
<keyword evidence="1" id="KW-0732">Signal</keyword>
<feature type="signal peptide" evidence="1">
    <location>
        <begin position="1"/>
        <end position="22"/>
    </location>
</feature>
<dbReference type="RefSeq" id="WP_111528997.1">
    <property type="nucleotide sequence ID" value="NZ_JBHRSG010000003.1"/>
</dbReference>
<comment type="caution">
    <text evidence="2">The sequence shown here is derived from an EMBL/GenBank/DDBJ whole genome shotgun (WGS) entry which is preliminary data.</text>
</comment>
<keyword evidence="3" id="KW-1185">Reference proteome</keyword>
<dbReference type="Proteomes" id="UP000249254">
    <property type="component" value="Unassembled WGS sequence"/>
</dbReference>
<organism evidence="2 3">
    <name type="scientific">Phenylobacterium soli</name>
    <dbReference type="NCBI Taxonomy" id="2170551"/>
    <lineage>
        <taxon>Bacteria</taxon>
        <taxon>Pseudomonadati</taxon>
        <taxon>Pseudomonadota</taxon>
        <taxon>Alphaproteobacteria</taxon>
        <taxon>Caulobacterales</taxon>
        <taxon>Caulobacteraceae</taxon>
        <taxon>Phenylobacterium</taxon>
    </lineage>
</organism>
<proteinExistence type="predicted"/>